<keyword evidence="10 13" id="KW-0472">Membrane</keyword>
<comment type="similarity">
    <text evidence="3">Belongs to the major facilitator superfamily. TCR/Tet family.</text>
</comment>
<dbReference type="RefSeq" id="WP_260218099.1">
    <property type="nucleotide sequence ID" value="NZ_JAJAGO010000005.1"/>
</dbReference>
<evidence type="ECO:0000313" key="15">
    <source>
        <dbReference type="EMBL" id="MCT2590785.1"/>
    </source>
</evidence>
<feature type="transmembrane region" description="Helical" evidence="13">
    <location>
        <begin position="344"/>
        <end position="365"/>
    </location>
</feature>
<evidence type="ECO:0000259" key="14">
    <source>
        <dbReference type="PROSITE" id="PS50850"/>
    </source>
</evidence>
<dbReference type="InterPro" id="IPR020846">
    <property type="entry name" value="MFS_dom"/>
</dbReference>
<reference evidence="15 16" key="1">
    <citation type="submission" date="2021-10" db="EMBL/GenBank/DDBJ databases">
        <title>Streptomyces gossypii sp. nov., isolated from soil collected from cotton field.</title>
        <authorList>
            <person name="Ge X."/>
            <person name="Chen X."/>
            <person name="Liu W."/>
        </authorList>
    </citation>
    <scope>NUCLEOTIDE SEQUENCE [LARGE SCALE GENOMIC DNA]</scope>
    <source>
        <strain evidence="15 16">N2-109</strain>
    </source>
</reference>
<feature type="transmembrane region" description="Helical" evidence="13">
    <location>
        <begin position="35"/>
        <end position="60"/>
    </location>
</feature>
<evidence type="ECO:0000256" key="7">
    <source>
        <dbReference type="ARBA" id="ARBA00022781"/>
    </source>
</evidence>
<keyword evidence="16" id="KW-1185">Reference proteome</keyword>
<dbReference type="Proteomes" id="UP001156389">
    <property type="component" value="Unassembled WGS sequence"/>
</dbReference>
<dbReference type="InterPro" id="IPR011701">
    <property type="entry name" value="MFS"/>
</dbReference>
<feature type="transmembrane region" description="Helical" evidence="13">
    <location>
        <begin position="120"/>
        <end position="138"/>
    </location>
</feature>
<keyword evidence="6 13" id="KW-0812">Transmembrane</keyword>
<keyword evidence="9" id="KW-0406">Ion transport</keyword>
<evidence type="ECO:0000256" key="5">
    <source>
        <dbReference type="ARBA" id="ARBA00022475"/>
    </source>
</evidence>
<evidence type="ECO:0000256" key="12">
    <source>
        <dbReference type="ARBA" id="ARBA00040630"/>
    </source>
</evidence>
<evidence type="ECO:0000256" key="8">
    <source>
        <dbReference type="ARBA" id="ARBA00022989"/>
    </source>
</evidence>
<dbReference type="EMBL" id="JAJAGO010000005">
    <property type="protein sequence ID" value="MCT2590785.1"/>
    <property type="molecule type" value="Genomic_DNA"/>
</dbReference>
<evidence type="ECO:0000256" key="11">
    <source>
        <dbReference type="ARBA" id="ARBA00023251"/>
    </source>
</evidence>
<feature type="transmembrane region" description="Helical" evidence="13">
    <location>
        <begin position="92"/>
        <end position="113"/>
    </location>
</feature>
<keyword evidence="4" id="KW-0813">Transport</keyword>
<feature type="transmembrane region" description="Helical" evidence="13">
    <location>
        <begin position="288"/>
        <end position="308"/>
    </location>
</feature>
<proteinExistence type="inferred from homology"/>
<dbReference type="PANTHER" id="PTHR23501">
    <property type="entry name" value="MAJOR FACILITATOR SUPERFAMILY"/>
    <property type="match status" value="1"/>
</dbReference>
<sequence>MPAVALAALAGPVSFGITGPTLVLGDIAHDLEVSIPAATSVVTAYGWGIAVGTPTMGVLVARRGVRAALAVCALLIAVGAGLVLTVPVLAALVVGAGLQALGAAGMVVVAMSLADSARAMGMVTSSMAGLGALAPLIGTRVSSALSWPAALAMTVLSLAAIPAVLRGAERHRPGASRLPQDRGRAADRATGAGSRFDALGATLLVGLVTALVLVPRHPLPAGGVALAAVVLLAAHLRRTPHGFLPAALLTNHRFVFSAGIAFLLAVANFGIVYAAPELLDDLTGWSDGGLGIAVAVPYLAGGVLSWYLVARSGRLAYPVLATALACAAAAAVAAVVFGAAVLPLLFAGMATGSLAASTGQGALALHAGAAVQEPQRVTAMGLFNLCYLLGAAFGPAIAALAVSS</sequence>
<evidence type="ECO:0000256" key="13">
    <source>
        <dbReference type="SAM" id="Phobius"/>
    </source>
</evidence>
<evidence type="ECO:0000256" key="4">
    <source>
        <dbReference type="ARBA" id="ARBA00022449"/>
    </source>
</evidence>
<keyword evidence="8 13" id="KW-1133">Transmembrane helix</keyword>
<comment type="subcellular location">
    <subcellularLocation>
        <location evidence="2">Cell membrane</location>
        <topology evidence="2">Multi-pass membrane protein</topology>
    </subcellularLocation>
</comment>
<accession>A0ABT2JTT8</accession>
<evidence type="ECO:0000256" key="3">
    <source>
        <dbReference type="ARBA" id="ARBA00007520"/>
    </source>
</evidence>
<keyword evidence="7" id="KW-0375">Hydrogen ion transport</keyword>
<dbReference type="Gene3D" id="1.20.1720.10">
    <property type="entry name" value="Multidrug resistance protein D"/>
    <property type="match status" value="1"/>
</dbReference>
<feature type="transmembrane region" description="Helical" evidence="13">
    <location>
        <begin position="67"/>
        <end position="86"/>
    </location>
</feature>
<dbReference type="PANTHER" id="PTHR23501:SF188">
    <property type="entry name" value="TETRACYCLINE RESISTANCE PROTEIN"/>
    <property type="match status" value="1"/>
</dbReference>
<comment type="function">
    <text evidence="1">Resistance to tetracycline by an active tetracycline efflux. This is an energy-dependent process that decreases the accumulation of the antibiotic in whole cells. This protein functions as a metal-tetracycline/H(+) antiporter.</text>
</comment>
<evidence type="ECO:0000256" key="9">
    <source>
        <dbReference type="ARBA" id="ARBA00023065"/>
    </source>
</evidence>
<keyword evidence="5" id="KW-1003">Cell membrane</keyword>
<dbReference type="Gene3D" id="1.20.1250.20">
    <property type="entry name" value="MFS general substrate transporter like domains"/>
    <property type="match status" value="1"/>
</dbReference>
<keyword evidence="11" id="KW-0046">Antibiotic resistance</keyword>
<evidence type="ECO:0000256" key="10">
    <source>
        <dbReference type="ARBA" id="ARBA00023136"/>
    </source>
</evidence>
<feature type="domain" description="Major facilitator superfamily (MFS) profile" evidence="14">
    <location>
        <begin position="1"/>
        <end position="404"/>
    </location>
</feature>
<evidence type="ECO:0000256" key="6">
    <source>
        <dbReference type="ARBA" id="ARBA00022692"/>
    </source>
</evidence>
<evidence type="ECO:0000256" key="2">
    <source>
        <dbReference type="ARBA" id="ARBA00004651"/>
    </source>
</evidence>
<feature type="transmembrane region" description="Helical" evidence="13">
    <location>
        <begin position="256"/>
        <end position="276"/>
    </location>
</feature>
<feature type="transmembrane region" description="Helical" evidence="13">
    <location>
        <begin position="315"/>
        <end position="338"/>
    </location>
</feature>
<name>A0ABT2JTT8_9ACTN</name>
<dbReference type="SUPFAM" id="SSF103473">
    <property type="entry name" value="MFS general substrate transporter"/>
    <property type="match status" value="1"/>
</dbReference>
<protein>
    <recommendedName>
        <fullName evidence="12">Tetracycline resistance protein</fullName>
    </recommendedName>
</protein>
<comment type="caution">
    <text evidence="15">The sequence shown here is derived from an EMBL/GenBank/DDBJ whole genome shotgun (WGS) entry which is preliminary data.</text>
</comment>
<keyword evidence="4" id="KW-0050">Antiport</keyword>
<feature type="transmembrane region" description="Helical" evidence="13">
    <location>
        <begin position="377"/>
        <end position="402"/>
    </location>
</feature>
<feature type="transmembrane region" description="Helical" evidence="13">
    <location>
        <begin position="144"/>
        <end position="165"/>
    </location>
</feature>
<evidence type="ECO:0000313" key="16">
    <source>
        <dbReference type="Proteomes" id="UP001156389"/>
    </source>
</evidence>
<evidence type="ECO:0000256" key="1">
    <source>
        <dbReference type="ARBA" id="ARBA00003279"/>
    </source>
</evidence>
<dbReference type="PROSITE" id="PS50850">
    <property type="entry name" value="MFS"/>
    <property type="match status" value="1"/>
</dbReference>
<organism evidence="15 16">
    <name type="scientific">Streptomyces gossypii</name>
    <dbReference type="NCBI Taxonomy" id="2883101"/>
    <lineage>
        <taxon>Bacteria</taxon>
        <taxon>Bacillati</taxon>
        <taxon>Actinomycetota</taxon>
        <taxon>Actinomycetes</taxon>
        <taxon>Kitasatosporales</taxon>
        <taxon>Streptomycetaceae</taxon>
        <taxon>Streptomyces</taxon>
    </lineage>
</organism>
<feature type="transmembrane region" description="Helical" evidence="13">
    <location>
        <begin position="219"/>
        <end position="236"/>
    </location>
</feature>
<dbReference type="InterPro" id="IPR036259">
    <property type="entry name" value="MFS_trans_sf"/>
</dbReference>
<feature type="transmembrane region" description="Helical" evidence="13">
    <location>
        <begin position="196"/>
        <end position="213"/>
    </location>
</feature>
<dbReference type="Pfam" id="PF07690">
    <property type="entry name" value="MFS_1"/>
    <property type="match status" value="1"/>
</dbReference>
<gene>
    <name evidence="15" type="ORF">LHJ74_12830</name>
</gene>